<proteinExistence type="predicted"/>
<keyword evidence="3" id="KW-1185">Reference proteome</keyword>
<feature type="region of interest" description="Disordered" evidence="1">
    <location>
        <begin position="1"/>
        <end position="34"/>
    </location>
</feature>
<feature type="region of interest" description="Disordered" evidence="1">
    <location>
        <begin position="53"/>
        <end position="127"/>
    </location>
</feature>
<organism evidence="2 3">
    <name type="scientific">Pleurodeles waltl</name>
    <name type="common">Iberian ribbed newt</name>
    <dbReference type="NCBI Taxonomy" id="8319"/>
    <lineage>
        <taxon>Eukaryota</taxon>
        <taxon>Metazoa</taxon>
        <taxon>Chordata</taxon>
        <taxon>Craniata</taxon>
        <taxon>Vertebrata</taxon>
        <taxon>Euteleostomi</taxon>
        <taxon>Amphibia</taxon>
        <taxon>Batrachia</taxon>
        <taxon>Caudata</taxon>
        <taxon>Salamandroidea</taxon>
        <taxon>Salamandridae</taxon>
        <taxon>Pleurodelinae</taxon>
        <taxon>Pleurodeles</taxon>
    </lineage>
</organism>
<gene>
    <name evidence="2" type="ORF">NDU88_003905</name>
</gene>
<dbReference type="Proteomes" id="UP001066276">
    <property type="component" value="Chromosome 2_2"/>
</dbReference>
<sequence length="140" mass="14971">MMPGASPAPATQWAAPGQVQQAGTAEGHGFRPPAQATYEWQYEELAGVVVGGQQENQRGEVPAPFRSSHTQEQHWGHREREAAAPSSALGRTPATPVHMGSVPLQHPHPRAPPPHGALTSGGHLLPWRDRAPVTAFDVYS</sequence>
<protein>
    <submittedName>
        <fullName evidence="2">Uncharacterized protein</fullName>
    </submittedName>
</protein>
<comment type="caution">
    <text evidence="2">The sequence shown here is derived from an EMBL/GenBank/DDBJ whole genome shotgun (WGS) entry which is preliminary data.</text>
</comment>
<feature type="compositionally biased region" description="Basic and acidic residues" evidence="1">
    <location>
        <begin position="69"/>
        <end position="82"/>
    </location>
</feature>
<name>A0AAV7UZW6_PLEWA</name>
<dbReference type="EMBL" id="JANPWB010000004">
    <property type="protein sequence ID" value="KAJ1194617.1"/>
    <property type="molecule type" value="Genomic_DNA"/>
</dbReference>
<accession>A0AAV7UZW6</accession>
<reference evidence="2" key="1">
    <citation type="journal article" date="2022" name="bioRxiv">
        <title>Sequencing and chromosome-scale assembly of the giantPleurodeles waltlgenome.</title>
        <authorList>
            <person name="Brown T."/>
            <person name="Elewa A."/>
            <person name="Iarovenko S."/>
            <person name="Subramanian E."/>
            <person name="Araus A.J."/>
            <person name="Petzold A."/>
            <person name="Susuki M."/>
            <person name="Suzuki K.-i.T."/>
            <person name="Hayashi T."/>
            <person name="Toyoda A."/>
            <person name="Oliveira C."/>
            <person name="Osipova E."/>
            <person name="Leigh N.D."/>
            <person name="Simon A."/>
            <person name="Yun M.H."/>
        </authorList>
    </citation>
    <scope>NUCLEOTIDE SEQUENCE</scope>
    <source>
        <strain evidence="2">20211129_DDA</strain>
        <tissue evidence="2">Liver</tissue>
    </source>
</reference>
<evidence type="ECO:0000313" key="2">
    <source>
        <dbReference type="EMBL" id="KAJ1194617.1"/>
    </source>
</evidence>
<evidence type="ECO:0000313" key="3">
    <source>
        <dbReference type="Proteomes" id="UP001066276"/>
    </source>
</evidence>
<evidence type="ECO:0000256" key="1">
    <source>
        <dbReference type="SAM" id="MobiDB-lite"/>
    </source>
</evidence>
<dbReference type="AlphaFoldDB" id="A0AAV7UZW6"/>